<dbReference type="RefSeq" id="WP_131616978.1">
    <property type="nucleotide sequence ID" value="NZ_CP036532.1"/>
</dbReference>
<evidence type="ECO:0000313" key="3">
    <source>
        <dbReference type="Proteomes" id="UP000293719"/>
    </source>
</evidence>
<keyword evidence="3" id="KW-1185">Reference proteome</keyword>
<organism evidence="2 3">
    <name type="scientific">Roseitalea porphyridii</name>
    <dbReference type="NCBI Taxonomy" id="1852022"/>
    <lineage>
        <taxon>Bacteria</taxon>
        <taxon>Pseudomonadati</taxon>
        <taxon>Pseudomonadota</taxon>
        <taxon>Alphaproteobacteria</taxon>
        <taxon>Hyphomicrobiales</taxon>
        <taxon>Ahrensiaceae</taxon>
        <taxon>Roseitalea</taxon>
    </lineage>
</organism>
<dbReference type="KEGG" id="rpod:E0E05_12300"/>
<accession>A0A4P6V341</accession>
<dbReference type="Proteomes" id="UP000293719">
    <property type="component" value="Chromosome"/>
</dbReference>
<keyword evidence="1" id="KW-1133">Transmembrane helix</keyword>
<proteinExistence type="predicted"/>
<keyword evidence="1" id="KW-0812">Transmembrane</keyword>
<keyword evidence="1" id="KW-0472">Membrane</keyword>
<evidence type="ECO:0000256" key="1">
    <source>
        <dbReference type="SAM" id="Phobius"/>
    </source>
</evidence>
<reference evidence="2 3" key="1">
    <citation type="journal article" date="2017" name="Int. J. Syst. Evol. Microbiol.">
        <title>Roseitalea porphyridii gen. nov., sp. nov., isolated from a red alga, and reclassification of Hoeflea suaedae Chung et al. 2013 as Pseudohoeflea suaedae gen. nov., comb. nov.</title>
        <authorList>
            <person name="Hyeon J.W."/>
            <person name="Jeong S.E."/>
            <person name="Baek K."/>
            <person name="Jeon C.O."/>
        </authorList>
    </citation>
    <scope>NUCLEOTIDE SEQUENCE [LARGE SCALE GENOMIC DNA]</scope>
    <source>
        <strain evidence="2 3">MA7-20</strain>
    </source>
</reference>
<protein>
    <submittedName>
        <fullName evidence="2">Uncharacterized protein</fullName>
    </submittedName>
</protein>
<dbReference type="EMBL" id="CP036532">
    <property type="protein sequence ID" value="QBK31313.1"/>
    <property type="molecule type" value="Genomic_DNA"/>
</dbReference>
<dbReference type="AlphaFoldDB" id="A0A4P6V341"/>
<dbReference type="OrthoDB" id="8601734at2"/>
<evidence type="ECO:0000313" key="2">
    <source>
        <dbReference type="EMBL" id="QBK31313.1"/>
    </source>
</evidence>
<gene>
    <name evidence="2" type="ORF">E0E05_12300</name>
</gene>
<feature type="transmembrane region" description="Helical" evidence="1">
    <location>
        <begin position="34"/>
        <end position="50"/>
    </location>
</feature>
<name>A0A4P6V341_9HYPH</name>
<dbReference type="GeneID" id="90768082"/>
<sequence>MFLTIVGAIVLAIACAGLVSLGFRASGQRAPRGVLPLTGGVAMIVFMAWIENSWYGRTVSELPESHVVVATGEFSNFIQPWTLVFPRINRFMLVDTDTIRVNQAEPTVRQAEIILVQRYTPTVVTRQFIDCADGRRADNTDATELDDNGLPTNVTWIDIPADGDLMATVCNHPVG</sequence>